<evidence type="ECO:0000313" key="1">
    <source>
        <dbReference type="EMBL" id="KAJ4432463.1"/>
    </source>
</evidence>
<evidence type="ECO:0008006" key="3">
    <source>
        <dbReference type="Google" id="ProtNLM"/>
    </source>
</evidence>
<evidence type="ECO:0000313" key="2">
    <source>
        <dbReference type="Proteomes" id="UP001148838"/>
    </source>
</evidence>
<dbReference type="EMBL" id="JAJSOF020000029">
    <property type="protein sequence ID" value="KAJ4432463.1"/>
    <property type="molecule type" value="Genomic_DNA"/>
</dbReference>
<gene>
    <name evidence="1" type="ORF">ANN_21082</name>
</gene>
<accession>A0ABQ8SED8</accession>
<keyword evidence="2" id="KW-1185">Reference proteome</keyword>
<name>A0ABQ8SED8_PERAM</name>
<organism evidence="1 2">
    <name type="scientific">Periplaneta americana</name>
    <name type="common">American cockroach</name>
    <name type="synonym">Blatta americana</name>
    <dbReference type="NCBI Taxonomy" id="6978"/>
    <lineage>
        <taxon>Eukaryota</taxon>
        <taxon>Metazoa</taxon>
        <taxon>Ecdysozoa</taxon>
        <taxon>Arthropoda</taxon>
        <taxon>Hexapoda</taxon>
        <taxon>Insecta</taxon>
        <taxon>Pterygota</taxon>
        <taxon>Neoptera</taxon>
        <taxon>Polyneoptera</taxon>
        <taxon>Dictyoptera</taxon>
        <taxon>Blattodea</taxon>
        <taxon>Blattoidea</taxon>
        <taxon>Blattidae</taxon>
        <taxon>Blattinae</taxon>
        <taxon>Periplaneta</taxon>
    </lineage>
</organism>
<proteinExistence type="predicted"/>
<dbReference type="Proteomes" id="UP001148838">
    <property type="component" value="Unassembled WGS sequence"/>
</dbReference>
<comment type="caution">
    <text evidence="1">The sequence shown here is derived from an EMBL/GenBank/DDBJ whole genome shotgun (WGS) entry which is preliminary data.</text>
</comment>
<reference evidence="1 2" key="1">
    <citation type="journal article" date="2022" name="Allergy">
        <title>Genome assembly and annotation of Periplaneta americana reveal a comprehensive cockroach allergen profile.</title>
        <authorList>
            <person name="Wang L."/>
            <person name="Xiong Q."/>
            <person name="Saelim N."/>
            <person name="Wang L."/>
            <person name="Nong W."/>
            <person name="Wan A.T."/>
            <person name="Shi M."/>
            <person name="Liu X."/>
            <person name="Cao Q."/>
            <person name="Hui J.H.L."/>
            <person name="Sookrung N."/>
            <person name="Leung T.F."/>
            <person name="Tungtrongchitr A."/>
            <person name="Tsui S.K.W."/>
        </authorList>
    </citation>
    <scope>NUCLEOTIDE SEQUENCE [LARGE SCALE GENOMIC DNA]</scope>
    <source>
        <strain evidence="1">PWHHKU_190912</strain>
    </source>
</reference>
<sequence>MSQSPYGPPPNFLTACRFPLPARAVFISVQEMTRFNSQLGNRETYKTPNIFLNTYSRTPLTYVPLSKRESKFHNHKEQPVLEEFIRKFHKLTPTRANIQILVNKFQRTGNVADAPRSGRSAVPKETVTQIREAIECIIKHRFVV</sequence>
<protein>
    <recommendedName>
        <fullName evidence="3">DUF4817 domain-containing protein</fullName>
    </recommendedName>
</protein>